<proteinExistence type="inferred from homology"/>
<dbReference type="STRING" id="1390249.BHU72_08015"/>
<dbReference type="OrthoDB" id="9027281at2"/>
<gene>
    <name evidence="8" type="ORF">BHU72_08015</name>
</gene>
<dbReference type="RefSeq" id="WP_069702868.1">
    <property type="nucleotide sequence ID" value="NZ_MJAT01000036.1"/>
</dbReference>
<organism evidence="8 9">
    <name type="scientific">Desulfuribacillus stibiiarsenatis</name>
    <dbReference type="NCBI Taxonomy" id="1390249"/>
    <lineage>
        <taxon>Bacteria</taxon>
        <taxon>Bacillati</taxon>
        <taxon>Bacillota</taxon>
        <taxon>Desulfuribacillia</taxon>
        <taxon>Desulfuribacillales</taxon>
        <taxon>Desulfuribacillaceae</taxon>
        <taxon>Desulfuribacillus</taxon>
    </lineage>
</organism>
<comment type="subcellular location">
    <subcellularLocation>
        <location evidence="1">Cell membrane</location>
        <topology evidence="1">Multi-pass membrane protein</topology>
    </subcellularLocation>
</comment>
<dbReference type="Pfam" id="PF02417">
    <property type="entry name" value="Chromate_transp"/>
    <property type="match status" value="1"/>
</dbReference>
<evidence type="ECO:0000256" key="3">
    <source>
        <dbReference type="ARBA" id="ARBA00022475"/>
    </source>
</evidence>
<evidence type="ECO:0000256" key="7">
    <source>
        <dbReference type="SAM" id="Phobius"/>
    </source>
</evidence>
<evidence type="ECO:0000256" key="1">
    <source>
        <dbReference type="ARBA" id="ARBA00004651"/>
    </source>
</evidence>
<evidence type="ECO:0000256" key="2">
    <source>
        <dbReference type="ARBA" id="ARBA00005262"/>
    </source>
</evidence>
<dbReference type="InterPro" id="IPR052518">
    <property type="entry name" value="CHR_Transporter"/>
</dbReference>
<dbReference type="InterPro" id="IPR003370">
    <property type="entry name" value="Chromate_transpt"/>
</dbReference>
<evidence type="ECO:0000256" key="6">
    <source>
        <dbReference type="ARBA" id="ARBA00023136"/>
    </source>
</evidence>
<dbReference type="PANTHER" id="PTHR43663">
    <property type="entry name" value="CHROMATE TRANSPORT PROTEIN-RELATED"/>
    <property type="match status" value="1"/>
</dbReference>
<evidence type="ECO:0000313" key="8">
    <source>
        <dbReference type="EMBL" id="OEH84769.1"/>
    </source>
</evidence>
<evidence type="ECO:0000256" key="4">
    <source>
        <dbReference type="ARBA" id="ARBA00022692"/>
    </source>
</evidence>
<feature type="transmembrane region" description="Helical" evidence="7">
    <location>
        <begin position="111"/>
        <end position="128"/>
    </location>
</feature>
<feature type="transmembrane region" description="Helical" evidence="7">
    <location>
        <begin position="77"/>
        <end position="99"/>
    </location>
</feature>
<keyword evidence="6 7" id="KW-0472">Membrane</keyword>
<dbReference type="EMBL" id="MJAT01000036">
    <property type="protein sequence ID" value="OEH84769.1"/>
    <property type="molecule type" value="Genomic_DNA"/>
</dbReference>
<dbReference type="GO" id="GO:0005886">
    <property type="term" value="C:plasma membrane"/>
    <property type="evidence" value="ECO:0007669"/>
    <property type="project" value="UniProtKB-SubCell"/>
</dbReference>
<comment type="similarity">
    <text evidence="2">Belongs to the chromate ion transporter (CHR) (TC 2.A.51) family.</text>
</comment>
<name>A0A1E5L4A0_9FIRM</name>
<dbReference type="GO" id="GO:0015109">
    <property type="term" value="F:chromate transmembrane transporter activity"/>
    <property type="evidence" value="ECO:0007669"/>
    <property type="project" value="InterPro"/>
</dbReference>
<evidence type="ECO:0000313" key="9">
    <source>
        <dbReference type="Proteomes" id="UP000095255"/>
    </source>
</evidence>
<feature type="transmembrane region" description="Helical" evidence="7">
    <location>
        <begin position="148"/>
        <end position="174"/>
    </location>
</feature>
<reference evidence="8 9" key="1">
    <citation type="submission" date="2016-09" db="EMBL/GenBank/DDBJ databases">
        <title>Desulfuribacillus arsenicus sp. nov., an obligately anaerobic, dissimilatory arsenic- and antimonate-reducing bacterium isolated from anoxic sediments.</title>
        <authorList>
            <person name="Abin C.A."/>
            <person name="Hollibaugh J.T."/>
        </authorList>
    </citation>
    <scope>NUCLEOTIDE SEQUENCE [LARGE SCALE GENOMIC DNA]</scope>
    <source>
        <strain evidence="8 9">MLFW-2</strain>
    </source>
</reference>
<keyword evidence="4 7" id="KW-0812">Transmembrane</keyword>
<accession>A0A1E5L4A0</accession>
<sequence length="179" mass="19342">MENLWNLFVAFFRSNIVGFGGGPASIPLIRKEVVDVFEWMTNEEFANALAIGNSLPGPIATKLAAYIGYQVGGVSGAIISIVATVGPTAIAMILLFSFLMKYKDTAAIKGLMKAIQPVIVILLLQVVYEMSKSTYNHYTMGLGLITVGAFIGVFFLGIHPVFLIILSMLTGIVFSKFIL</sequence>
<evidence type="ECO:0000256" key="5">
    <source>
        <dbReference type="ARBA" id="ARBA00022989"/>
    </source>
</evidence>
<keyword evidence="5 7" id="KW-1133">Transmembrane helix</keyword>
<keyword evidence="3" id="KW-1003">Cell membrane</keyword>
<dbReference type="Proteomes" id="UP000095255">
    <property type="component" value="Unassembled WGS sequence"/>
</dbReference>
<keyword evidence="9" id="KW-1185">Reference proteome</keyword>
<dbReference type="AlphaFoldDB" id="A0A1E5L4A0"/>
<dbReference type="PANTHER" id="PTHR43663:SF1">
    <property type="entry name" value="CHROMATE TRANSPORTER"/>
    <property type="match status" value="1"/>
</dbReference>
<comment type="caution">
    <text evidence="8">The sequence shown here is derived from an EMBL/GenBank/DDBJ whole genome shotgun (WGS) entry which is preliminary data.</text>
</comment>
<protein>
    <submittedName>
        <fullName evidence="8">Chromate transporter</fullName>
    </submittedName>
</protein>